<dbReference type="PANTHER" id="PTHR45947:SF3">
    <property type="entry name" value="SULFOQUINOVOSYL TRANSFERASE SQD2"/>
    <property type="match status" value="1"/>
</dbReference>
<dbReference type="InterPro" id="IPR028098">
    <property type="entry name" value="Glyco_trans_4-like_N"/>
</dbReference>
<gene>
    <name evidence="3" type="ORF">H7U36_05490</name>
</gene>
<evidence type="ECO:0000313" key="3">
    <source>
        <dbReference type="EMBL" id="MBM6737562.1"/>
    </source>
</evidence>
<dbReference type="InterPro" id="IPR050194">
    <property type="entry name" value="Glycosyltransferase_grp1"/>
</dbReference>
<evidence type="ECO:0000259" key="1">
    <source>
        <dbReference type="Pfam" id="PF00534"/>
    </source>
</evidence>
<name>A0ABS2E7H1_9FIRM</name>
<dbReference type="Proteomes" id="UP000716906">
    <property type="component" value="Unassembled WGS sequence"/>
</dbReference>
<dbReference type="Pfam" id="PF13439">
    <property type="entry name" value="Glyco_transf_4"/>
    <property type="match status" value="1"/>
</dbReference>
<dbReference type="Gene3D" id="3.40.50.2000">
    <property type="entry name" value="Glycogen Phosphorylase B"/>
    <property type="match status" value="2"/>
</dbReference>
<dbReference type="SUPFAM" id="SSF53756">
    <property type="entry name" value="UDP-Glycosyltransferase/glycogen phosphorylase"/>
    <property type="match status" value="1"/>
</dbReference>
<organism evidence="3 4">
    <name type="scientific">Faecalicatena fissicatena</name>
    <dbReference type="NCBI Taxonomy" id="290055"/>
    <lineage>
        <taxon>Bacteria</taxon>
        <taxon>Bacillati</taxon>
        <taxon>Bacillota</taxon>
        <taxon>Clostridia</taxon>
        <taxon>Lachnospirales</taxon>
        <taxon>Lachnospiraceae</taxon>
        <taxon>Faecalicatena</taxon>
    </lineage>
</organism>
<dbReference type="EMBL" id="JACLYY010000004">
    <property type="protein sequence ID" value="MBM6737562.1"/>
    <property type="molecule type" value="Genomic_DNA"/>
</dbReference>
<evidence type="ECO:0000259" key="2">
    <source>
        <dbReference type="Pfam" id="PF13439"/>
    </source>
</evidence>
<feature type="domain" description="Glycosyltransferase subfamily 4-like N-terminal" evidence="2">
    <location>
        <begin position="14"/>
        <end position="203"/>
    </location>
</feature>
<sequence length="437" mass="49983">MKIAMLTNNYRPFVGGVPVSVERQAGALRALGHEVTVFAPDYGEEKGETEDPGDALEAQEEHVIRCGCFKRRMKNGMVYPKVAARQVREAFERESFDCVHVHQPVFMGNTALWLKRRYQVPVVYTWHTKYQDYLHYFPLFRREEQAGPIRRLLIRAGRDLILPAYMRWFTGKCDLVLAPSEGMKRQILETGVRTPVEVLPTGLGEEFFETDERRAEKIREKYLQGRRYLFCTVSRLEREKNIPFLLEGMRRLKEEDMEPFRLLVIGKGTQRASLEELARKMGLEDEVTFTGNIPNQELKHYLAASDLFLFASRSETQGIVIQEALACGCPVVAVRATGVEDAVEDGRNGYLAPEDVDAWCLKVWKALEGPAVKEMRARARASVRGCRSVLLAMRAERMYEGCLEKRRKEAAGCADRYAYEHGEESSPVSFPHLFKST</sequence>
<accession>A0ABS2E7H1</accession>
<dbReference type="PANTHER" id="PTHR45947">
    <property type="entry name" value="SULFOQUINOVOSYL TRANSFERASE SQD2"/>
    <property type="match status" value="1"/>
</dbReference>
<dbReference type="RefSeq" id="WP_138303454.1">
    <property type="nucleotide sequence ID" value="NZ_JACLYY010000004.1"/>
</dbReference>
<keyword evidence="4" id="KW-1185">Reference proteome</keyword>
<reference evidence="3 4" key="1">
    <citation type="journal article" date="2021" name="Sci. Rep.">
        <title>The distribution of antibiotic resistance genes in chicken gut microbiota commensals.</title>
        <authorList>
            <person name="Juricova H."/>
            <person name="Matiasovicova J."/>
            <person name="Kubasova T."/>
            <person name="Cejkova D."/>
            <person name="Rychlik I."/>
        </authorList>
    </citation>
    <scope>NUCLEOTIDE SEQUENCE [LARGE SCALE GENOMIC DNA]</scope>
    <source>
        <strain evidence="3 4">An773</strain>
    </source>
</reference>
<proteinExistence type="predicted"/>
<dbReference type="Pfam" id="PF00534">
    <property type="entry name" value="Glycos_transf_1"/>
    <property type="match status" value="1"/>
</dbReference>
<protein>
    <submittedName>
        <fullName evidence="3">Glycosyltransferase</fullName>
    </submittedName>
</protein>
<dbReference type="InterPro" id="IPR001296">
    <property type="entry name" value="Glyco_trans_1"/>
</dbReference>
<feature type="domain" description="Glycosyl transferase family 1" evidence="1">
    <location>
        <begin position="216"/>
        <end position="379"/>
    </location>
</feature>
<comment type="caution">
    <text evidence="3">The sequence shown here is derived from an EMBL/GenBank/DDBJ whole genome shotgun (WGS) entry which is preliminary data.</text>
</comment>
<evidence type="ECO:0000313" key="4">
    <source>
        <dbReference type="Proteomes" id="UP000716906"/>
    </source>
</evidence>